<sequence length="35" mass="3777">KDGVLSCMMSLKSIISSKSMTALDKSLKIAMKSRS</sequence>
<organism evidence="1 2">
    <name type="scientific">Araneus ventricosus</name>
    <name type="common">Orbweaver spider</name>
    <name type="synonym">Epeira ventricosa</name>
    <dbReference type="NCBI Taxonomy" id="182803"/>
    <lineage>
        <taxon>Eukaryota</taxon>
        <taxon>Metazoa</taxon>
        <taxon>Ecdysozoa</taxon>
        <taxon>Arthropoda</taxon>
        <taxon>Chelicerata</taxon>
        <taxon>Arachnida</taxon>
        <taxon>Araneae</taxon>
        <taxon>Araneomorphae</taxon>
        <taxon>Entelegynae</taxon>
        <taxon>Araneoidea</taxon>
        <taxon>Araneidae</taxon>
        <taxon>Araneus</taxon>
    </lineage>
</organism>
<dbReference type="AlphaFoldDB" id="A0A4Y2JIQ8"/>
<evidence type="ECO:0000313" key="1">
    <source>
        <dbReference type="EMBL" id="GBM89338.1"/>
    </source>
</evidence>
<evidence type="ECO:0000313" key="2">
    <source>
        <dbReference type="Proteomes" id="UP000499080"/>
    </source>
</evidence>
<keyword evidence="2" id="KW-1185">Reference proteome</keyword>
<name>A0A4Y2JIQ8_ARAVE</name>
<reference evidence="1 2" key="1">
    <citation type="journal article" date="2019" name="Sci. Rep.">
        <title>Orb-weaving spider Araneus ventricosus genome elucidates the spidroin gene catalogue.</title>
        <authorList>
            <person name="Kono N."/>
            <person name="Nakamura H."/>
            <person name="Ohtoshi R."/>
            <person name="Moran D.A.P."/>
            <person name="Shinohara A."/>
            <person name="Yoshida Y."/>
            <person name="Fujiwara M."/>
            <person name="Mori M."/>
            <person name="Tomita M."/>
            <person name="Arakawa K."/>
        </authorList>
    </citation>
    <scope>NUCLEOTIDE SEQUENCE [LARGE SCALE GENOMIC DNA]</scope>
</reference>
<comment type="caution">
    <text evidence="1">The sequence shown here is derived from an EMBL/GenBank/DDBJ whole genome shotgun (WGS) entry which is preliminary data.</text>
</comment>
<dbReference type="Proteomes" id="UP000499080">
    <property type="component" value="Unassembled WGS sequence"/>
</dbReference>
<feature type="non-terminal residue" evidence="1">
    <location>
        <position position="1"/>
    </location>
</feature>
<dbReference type="EMBL" id="BGPR01003531">
    <property type="protein sequence ID" value="GBM89338.1"/>
    <property type="molecule type" value="Genomic_DNA"/>
</dbReference>
<protein>
    <submittedName>
        <fullName evidence="1">Uncharacterized protein</fullName>
    </submittedName>
</protein>
<accession>A0A4Y2JIQ8</accession>
<gene>
    <name evidence="1" type="ORF">AVEN_136434_1</name>
</gene>
<proteinExistence type="predicted"/>